<dbReference type="PROSITE" id="PS50931">
    <property type="entry name" value="HTH_LYSR"/>
    <property type="match status" value="1"/>
</dbReference>
<feature type="binding site" evidence="10">
    <location>
        <position position="183"/>
    </location>
    <ligand>
        <name>substrate</name>
    </ligand>
</feature>
<dbReference type="NCBIfam" id="TIGR00500">
    <property type="entry name" value="met_pdase_I"/>
    <property type="match status" value="1"/>
</dbReference>
<evidence type="ECO:0000256" key="9">
    <source>
        <dbReference type="ARBA" id="ARBA00023163"/>
    </source>
</evidence>
<keyword evidence="3" id="KW-0963">Cytoplasm</keyword>
<evidence type="ECO:0000259" key="13">
    <source>
        <dbReference type="PROSITE" id="PS50931"/>
    </source>
</evidence>
<organism evidence="14">
    <name type="scientific">Knufia peltigerae</name>
    <dbReference type="NCBI Taxonomy" id="1002370"/>
    <lineage>
        <taxon>Eukaryota</taxon>
        <taxon>Fungi</taxon>
        <taxon>Dikarya</taxon>
        <taxon>Ascomycota</taxon>
        <taxon>Pezizomycotina</taxon>
        <taxon>Eurotiomycetes</taxon>
        <taxon>Chaetothyriomycetidae</taxon>
        <taxon>Chaetothyriales</taxon>
        <taxon>Trichomeriaceae</taxon>
        <taxon>Knufia</taxon>
    </lineage>
</organism>
<dbReference type="SUPFAM" id="SSF53850">
    <property type="entry name" value="Periplasmic binding protein-like II"/>
    <property type="match status" value="1"/>
</dbReference>
<feature type="binding site" evidence="10">
    <location>
        <position position="84"/>
    </location>
    <ligand>
        <name>substrate</name>
    </ligand>
</feature>
<dbReference type="GO" id="GO:0003700">
    <property type="term" value="F:DNA-binding transcription factor activity"/>
    <property type="evidence" value="ECO:0007669"/>
    <property type="project" value="InterPro"/>
</dbReference>
<keyword evidence="7" id="KW-0805">Transcription regulation</keyword>
<reference evidence="14" key="1">
    <citation type="submission" date="2022-10" db="EMBL/GenBank/DDBJ databases">
        <title>Culturing micro-colonial fungi from biological soil crusts in the Mojave desert and describing Neophaeococcomyces mojavensis, and introducing the new genera and species Taxawa tesnikishii.</title>
        <authorList>
            <person name="Kurbessoian T."/>
            <person name="Stajich J.E."/>
        </authorList>
    </citation>
    <scope>NUCLEOTIDE SEQUENCE</scope>
    <source>
        <strain evidence="14">TK_35</strain>
    </source>
</reference>
<dbReference type="GO" id="GO:0003677">
    <property type="term" value="F:DNA binding"/>
    <property type="evidence" value="ECO:0007669"/>
    <property type="project" value="UniProtKB-KW"/>
</dbReference>
<evidence type="ECO:0000256" key="4">
    <source>
        <dbReference type="ARBA" id="ARBA00022670"/>
    </source>
</evidence>
<dbReference type="PANTHER" id="PTHR43330">
    <property type="entry name" value="METHIONINE AMINOPEPTIDASE"/>
    <property type="match status" value="1"/>
</dbReference>
<dbReference type="InterPro" id="IPR000994">
    <property type="entry name" value="Pept_M24"/>
</dbReference>
<protein>
    <recommendedName>
        <fullName evidence="11">Methionine aminopeptidase</fullName>
        <ecNumber evidence="11">3.4.11.18</ecNumber>
    </recommendedName>
</protein>
<dbReference type="InterPro" id="IPR001714">
    <property type="entry name" value="Pept_M24_MAP"/>
</dbReference>
<feature type="binding site" evidence="10">
    <location>
        <position position="240"/>
    </location>
    <ligand>
        <name>a divalent metal cation</name>
        <dbReference type="ChEBI" id="CHEBI:60240"/>
        <label>2</label>
        <note>catalytic</note>
    </ligand>
</feature>
<keyword evidence="2 10" id="KW-0031">Aminopeptidase</keyword>
<dbReference type="PRINTS" id="PR00599">
    <property type="entry name" value="MAPEPTIDASE"/>
</dbReference>
<keyword evidence="9" id="KW-0804">Transcription</keyword>
<feature type="binding site" evidence="10">
    <location>
        <position position="176"/>
    </location>
    <ligand>
        <name>a divalent metal cation</name>
        <dbReference type="ChEBI" id="CHEBI:60240"/>
        <label>2</label>
        <note>catalytic</note>
    </ligand>
</feature>
<dbReference type="InterPro" id="IPR036390">
    <property type="entry name" value="WH_DNA-bd_sf"/>
</dbReference>
<name>A0AA38XSP2_9EURO</name>
<dbReference type="GO" id="GO:0070006">
    <property type="term" value="F:metalloaminopeptidase activity"/>
    <property type="evidence" value="ECO:0007669"/>
    <property type="project" value="UniProtKB-UniRule"/>
</dbReference>
<dbReference type="InterPro" id="IPR005119">
    <property type="entry name" value="LysR_subst-bd"/>
</dbReference>
<proteinExistence type="inferred from homology"/>
<dbReference type="GO" id="GO:0006508">
    <property type="term" value="P:proteolysis"/>
    <property type="evidence" value="ECO:0007669"/>
    <property type="project" value="UniProtKB-KW"/>
</dbReference>
<dbReference type="Gene3D" id="3.40.190.290">
    <property type="match status" value="1"/>
</dbReference>
<evidence type="ECO:0000256" key="8">
    <source>
        <dbReference type="ARBA" id="ARBA00023125"/>
    </source>
</evidence>
<comment type="catalytic activity">
    <reaction evidence="10 11">
        <text>Release of N-terminal amino acids, preferentially methionine, from peptides and arylamides.</text>
        <dbReference type="EC" id="3.4.11.18"/>
    </reaction>
</comment>
<evidence type="ECO:0000256" key="6">
    <source>
        <dbReference type="ARBA" id="ARBA00022801"/>
    </source>
</evidence>
<dbReference type="EMBL" id="JAPDRN010000136">
    <property type="protein sequence ID" value="KAJ9619044.1"/>
    <property type="molecule type" value="Genomic_DNA"/>
</dbReference>
<feature type="compositionally biased region" description="Polar residues" evidence="12">
    <location>
        <begin position="446"/>
        <end position="457"/>
    </location>
</feature>
<dbReference type="Gene3D" id="3.90.230.10">
    <property type="entry name" value="Creatinase/methionine aminopeptidase superfamily"/>
    <property type="match status" value="1"/>
</dbReference>
<evidence type="ECO:0000256" key="3">
    <source>
        <dbReference type="ARBA" id="ARBA00022490"/>
    </source>
</evidence>
<dbReference type="InterPro" id="IPR000847">
    <property type="entry name" value="LysR_HTH_N"/>
</dbReference>
<gene>
    <name evidence="14" type="ORF">H2204_012855</name>
</gene>
<dbReference type="InterPro" id="IPR036005">
    <property type="entry name" value="Creatinase/aminopeptidase-like"/>
</dbReference>
<dbReference type="Pfam" id="PF00126">
    <property type="entry name" value="HTH_1"/>
    <property type="match status" value="1"/>
</dbReference>
<feature type="domain" description="HTH lysR-type" evidence="13">
    <location>
        <begin position="482"/>
        <end position="534"/>
    </location>
</feature>
<accession>A0AA38XSP2</accession>
<dbReference type="NCBIfam" id="TIGR03298">
    <property type="entry name" value="argP"/>
    <property type="match status" value="1"/>
</dbReference>
<feature type="compositionally biased region" description="Low complexity" evidence="12">
    <location>
        <begin position="380"/>
        <end position="391"/>
    </location>
</feature>
<evidence type="ECO:0000256" key="1">
    <source>
        <dbReference type="ARBA" id="ARBA00009437"/>
    </source>
</evidence>
<evidence type="ECO:0000256" key="2">
    <source>
        <dbReference type="ARBA" id="ARBA00022438"/>
    </source>
</evidence>
<evidence type="ECO:0000256" key="12">
    <source>
        <dbReference type="SAM" id="MobiDB-lite"/>
    </source>
</evidence>
<dbReference type="NCBIfam" id="NF002964">
    <property type="entry name" value="PRK03635.1"/>
    <property type="match status" value="1"/>
</dbReference>
<dbReference type="GO" id="GO:0005829">
    <property type="term" value="C:cytosol"/>
    <property type="evidence" value="ECO:0007669"/>
    <property type="project" value="TreeGrafter"/>
</dbReference>
<comment type="cofactor">
    <cofactor evidence="10">
        <name>Co(2+)</name>
        <dbReference type="ChEBI" id="CHEBI:48828"/>
    </cofactor>
    <cofactor evidence="10">
        <name>Zn(2+)</name>
        <dbReference type="ChEBI" id="CHEBI:29105"/>
    </cofactor>
    <cofactor evidence="10">
        <name>Mn(2+)</name>
        <dbReference type="ChEBI" id="CHEBI:29035"/>
    </cofactor>
    <cofactor evidence="10">
        <name>Fe(2+)</name>
        <dbReference type="ChEBI" id="CHEBI:29033"/>
    </cofactor>
    <text evidence="10">Binds 2 divalent metal cations per subunit. Has a high-affinity and a low affinity metal-binding site. The true nature of the physiological cofactor is under debate. The enzyme is active with cobalt, zinc, manganese or divalent iron ions. Most likely, methionine aminopeptidases function as mononuclear Fe(2+)-metalloproteases under physiological conditions, and the catalytically relevant metal-binding site has been assigned to the histidine-containing high-affinity site.</text>
</comment>
<dbReference type="PROSITE" id="PS00680">
    <property type="entry name" value="MAP_1"/>
    <property type="match status" value="1"/>
</dbReference>
<keyword evidence="5 10" id="KW-0479">Metal-binding</keyword>
<dbReference type="InterPro" id="IPR017685">
    <property type="entry name" value="ArgP"/>
</dbReference>
<feature type="binding site" evidence="10">
    <location>
        <position position="102"/>
    </location>
    <ligand>
        <name>a divalent metal cation</name>
        <dbReference type="ChEBI" id="CHEBI:60240"/>
        <label>1</label>
    </ligand>
</feature>
<dbReference type="PANTHER" id="PTHR43330:SF27">
    <property type="entry name" value="METHIONINE AMINOPEPTIDASE"/>
    <property type="match status" value="1"/>
</dbReference>
<dbReference type="HAMAP" id="MF_01974">
    <property type="entry name" value="MetAP_1"/>
    <property type="match status" value="1"/>
</dbReference>
<evidence type="ECO:0000256" key="11">
    <source>
        <dbReference type="RuleBase" id="RU003653"/>
    </source>
</evidence>
<keyword evidence="8" id="KW-0238">DNA-binding</keyword>
<dbReference type="CDD" id="cd01086">
    <property type="entry name" value="MetAP1"/>
    <property type="match status" value="1"/>
</dbReference>
<evidence type="ECO:0000256" key="5">
    <source>
        <dbReference type="ARBA" id="ARBA00022723"/>
    </source>
</evidence>
<keyword evidence="4 10" id="KW-0645">Protease</keyword>
<dbReference type="Pfam" id="PF03466">
    <property type="entry name" value="LysR_substrate"/>
    <property type="match status" value="1"/>
</dbReference>
<feature type="binding site" evidence="10">
    <location>
        <position position="113"/>
    </location>
    <ligand>
        <name>a divalent metal cation</name>
        <dbReference type="ChEBI" id="CHEBI:60240"/>
        <label>2</label>
        <note>catalytic</note>
    </ligand>
</feature>
<feature type="binding site" evidence="10">
    <location>
        <position position="113"/>
    </location>
    <ligand>
        <name>a divalent metal cation</name>
        <dbReference type="ChEBI" id="CHEBI:60240"/>
        <label>1</label>
    </ligand>
</feature>
<feature type="binding site" evidence="10">
    <location>
        <position position="209"/>
    </location>
    <ligand>
        <name>a divalent metal cation</name>
        <dbReference type="ChEBI" id="CHEBI:60240"/>
        <label>2</label>
        <note>catalytic</note>
    </ligand>
</feature>
<keyword evidence="6 10" id="KW-0378">Hydrolase</keyword>
<sequence>MAMIEPMAMIKRPDEIDRLAESGRLLAQVFAMLDALLLQGRSTLEINDIVERMIVDDLQARPASKGQYGFPYVLNASIDNVICHGMPSADDVLRNGQIVNLDITLEKHGYIADSSTTYLVGEVDYAARKLVQVTYQAMWKGIAAVRPGARLGDIGHAIARHARSHGYSVVKEYCGHGIGQEMHEEPQILHYGHAGTGMELQEGMVFTIEPMLNQGKPAIRQQPDEWPVYTRDGKLSAQFEHTVAVTRSERAQQQQQRKAQHEGGHAGIQQPPRCRVTEHRLQQPGAEPEPTEPSHAGHAGARCERPAQVTRIARGQAAQQHHRIQVDVRVEQGEGQAGQQHLPPAATTGIGRGQRAATAPCAQPGLQPIAQQEGGPAEAQHLQQQRPLQYQCSHAAHAGQDQRDVRAHAGQHHHADVATLQPLPQHEGVLRADGDDQAGTREQAGQGRSNPHPTLSTVKGGAGCDQRPQKLKRHLVDLVHPQLSAFTAVLEEGSFEAAARRLSISPSALSQRIKALEDRLGQVLVVRQAPCRPTAAGEVLLRRVRPMQALQAEALAELLPERGSDATRTPIPLAVNDDSLDTWFVAAIAELHQRHGYLFDLRMDDQDHTLELLRNGSVLGAVTAERKPLKGCNVHPLGAMRYHAIASPAFAKRHFSKGMQADALASAPMIVFNRKDELQWRFLRRLTRARLQPPVHYLPSSTGFVDAAARGLGWCLAPEALVTPAVQAGQVVVLEPRRWLDVPLFWQHAAVRSSTLQHITQALRTAAGNTLR</sequence>
<comment type="caution">
    <text evidence="14">The sequence shown here is derived from an EMBL/GenBank/DDBJ whole genome shotgun (WGS) entry which is preliminary data.</text>
</comment>
<evidence type="ECO:0000256" key="7">
    <source>
        <dbReference type="ARBA" id="ARBA00023015"/>
    </source>
</evidence>
<dbReference type="InterPro" id="IPR036388">
    <property type="entry name" value="WH-like_DNA-bd_sf"/>
</dbReference>
<comment type="similarity">
    <text evidence="1">Belongs to the LysR transcriptional regulatory family.</text>
</comment>
<dbReference type="NCBIfam" id="NF009888">
    <property type="entry name" value="PRK13348.1"/>
    <property type="match status" value="1"/>
</dbReference>
<feature type="region of interest" description="Disordered" evidence="12">
    <location>
        <begin position="245"/>
        <end position="304"/>
    </location>
</feature>
<dbReference type="InterPro" id="IPR002467">
    <property type="entry name" value="Pept_M24A_MAP1"/>
</dbReference>
<dbReference type="EC" id="3.4.11.18" evidence="11"/>
<dbReference type="GO" id="GO:0004239">
    <property type="term" value="F:initiator methionyl aminopeptidase activity"/>
    <property type="evidence" value="ECO:0007669"/>
    <property type="project" value="UniProtKB-UniRule"/>
</dbReference>
<comment type="similarity">
    <text evidence="10">Belongs to the peptidase M24A family. Methionine aminopeptidase type 1 subfamily.</text>
</comment>
<evidence type="ECO:0000313" key="14">
    <source>
        <dbReference type="EMBL" id="KAJ9619044.1"/>
    </source>
</evidence>
<dbReference type="Gene3D" id="1.10.10.10">
    <property type="entry name" value="Winged helix-like DNA-binding domain superfamily/Winged helix DNA-binding domain"/>
    <property type="match status" value="1"/>
</dbReference>
<dbReference type="SUPFAM" id="SSF46785">
    <property type="entry name" value="Winged helix' DNA-binding domain"/>
    <property type="match status" value="1"/>
</dbReference>
<comment type="function">
    <text evidence="11">Cotranslationally removes the N-terminal methionine from nascent proteins. The N-terminal methionine is often cleaved when the second residue in the primary sequence is small and uncharged (Met-Ala-, Cys, Gly, Pro, Ser, Thr, or Val).</text>
</comment>
<dbReference type="SUPFAM" id="SSF55920">
    <property type="entry name" value="Creatinase/aminopeptidase"/>
    <property type="match status" value="1"/>
</dbReference>
<dbReference type="GO" id="GO:0046872">
    <property type="term" value="F:metal ion binding"/>
    <property type="evidence" value="ECO:0007669"/>
    <property type="project" value="UniProtKB-UniRule"/>
</dbReference>
<feature type="binding site" evidence="10">
    <location>
        <position position="240"/>
    </location>
    <ligand>
        <name>a divalent metal cation</name>
        <dbReference type="ChEBI" id="CHEBI:60240"/>
        <label>1</label>
    </ligand>
</feature>
<evidence type="ECO:0000256" key="10">
    <source>
        <dbReference type="HAMAP-Rule" id="MF_03174"/>
    </source>
</evidence>
<dbReference type="Pfam" id="PF00557">
    <property type="entry name" value="Peptidase_M24"/>
    <property type="match status" value="1"/>
</dbReference>
<feature type="region of interest" description="Disordered" evidence="12">
    <location>
        <begin position="331"/>
        <end position="466"/>
    </location>
</feature>
<dbReference type="AlphaFoldDB" id="A0AA38XSP2"/>